<dbReference type="Pfam" id="PF16344">
    <property type="entry name" value="FecR_C"/>
    <property type="match status" value="1"/>
</dbReference>
<dbReference type="eggNOG" id="COG3712">
    <property type="taxonomic scope" value="Bacteria"/>
</dbReference>
<evidence type="ECO:0000256" key="1">
    <source>
        <dbReference type="SAM" id="Phobius"/>
    </source>
</evidence>
<accession>D7VQ75</accession>
<dbReference type="Gene3D" id="2.60.120.1440">
    <property type="match status" value="1"/>
</dbReference>
<keyword evidence="1" id="KW-1133">Transmembrane helix</keyword>
<proteinExistence type="predicted"/>
<comment type="caution">
    <text evidence="4">The sequence shown here is derived from an EMBL/GenBank/DDBJ whole genome shotgun (WGS) entry which is preliminary data.</text>
</comment>
<keyword evidence="1" id="KW-0812">Transmembrane</keyword>
<protein>
    <submittedName>
        <fullName evidence="4">Sigma factor regulatory protein, FecR/PupR family</fullName>
    </submittedName>
</protein>
<keyword evidence="1" id="KW-0472">Membrane</keyword>
<dbReference type="InterPro" id="IPR032508">
    <property type="entry name" value="FecR_C"/>
</dbReference>
<dbReference type="OrthoDB" id="1099963at2"/>
<dbReference type="GeneID" id="95427316"/>
<dbReference type="Pfam" id="PF04773">
    <property type="entry name" value="FecR"/>
    <property type="match status" value="1"/>
</dbReference>
<evidence type="ECO:0000313" key="5">
    <source>
        <dbReference type="Proteomes" id="UP000006258"/>
    </source>
</evidence>
<evidence type="ECO:0000259" key="2">
    <source>
        <dbReference type="Pfam" id="PF04773"/>
    </source>
</evidence>
<evidence type="ECO:0000313" key="4">
    <source>
        <dbReference type="EMBL" id="EFK55926.1"/>
    </source>
</evidence>
<sequence length="367" mass="42207">MDKYQVKALLEKFDKGNCTAEELALLEEWYLNWRQTPVHLTQEQIDESLDRIWNRLQHARKKPVKLYNLRFVIRSIAAILVLAIGISLYFYRYQSVNKHVTEETVNDIEPGSNKAWIVLADGRKIDLSKDKTGVKVLKGQLTYNDGSKLLDEPELINQPVTLQTPRGGTYQVQLPDGTEVWLNAATKLIYYPVLSNKGKRIVDLEGEAYFEVAKDKAHPFIVQSKAQVVEVLGTHFNISSYPDDMLSKTTLLEGRIKINHNMLLPGQQAILKDKNLSIHHADTEHTMAWKNGDFVFKGENFKEMMQKIARWYDVQIEYSENAATDQVELAGWISRKSKLSEVLNRIQRAGKIHFKIEGRKIIVEKQT</sequence>
<keyword evidence="5" id="KW-1185">Reference proteome</keyword>
<dbReference type="Gene3D" id="3.55.50.30">
    <property type="match status" value="1"/>
</dbReference>
<dbReference type="RefSeq" id="WP_002994079.1">
    <property type="nucleotide sequence ID" value="NZ_GL379770.1"/>
</dbReference>
<dbReference type="PANTHER" id="PTHR30273">
    <property type="entry name" value="PERIPLASMIC SIGNAL SENSOR AND SIGMA FACTOR ACTIVATOR FECR-RELATED"/>
    <property type="match status" value="1"/>
</dbReference>
<dbReference type="PANTHER" id="PTHR30273:SF2">
    <property type="entry name" value="PROTEIN FECR"/>
    <property type="match status" value="1"/>
</dbReference>
<dbReference type="HOGENOM" id="CLU_050192_1_0_10"/>
<dbReference type="AlphaFoldDB" id="D7VQ75"/>
<dbReference type="Proteomes" id="UP000006258">
    <property type="component" value="Unassembled WGS sequence"/>
</dbReference>
<dbReference type="GO" id="GO:0016989">
    <property type="term" value="F:sigma factor antagonist activity"/>
    <property type="evidence" value="ECO:0007669"/>
    <property type="project" value="TreeGrafter"/>
</dbReference>
<reference evidence="4" key="1">
    <citation type="submission" date="2010-07" db="EMBL/GenBank/DDBJ databases">
        <authorList>
            <person name="Muzny D."/>
            <person name="Qin X."/>
            <person name="Buhay C."/>
            <person name="Dugan-Rocha S."/>
            <person name="Ding Y."/>
            <person name="Chen G."/>
            <person name="Hawes A."/>
            <person name="Holder M."/>
            <person name="Jhangiani S."/>
            <person name="Johnson A."/>
            <person name="Khan Z."/>
            <person name="Li Z."/>
            <person name="Liu W."/>
            <person name="Liu X."/>
            <person name="Perez L."/>
            <person name="Shen H."/>
            <person name="Wang Q."/>
            <person name="Watt J."/>
            <person name="Xi L."/>
            <person name="Xin Y."/>
            <person name="Zhou J."/>
            <person name="Deng J."/>
            <person name="Jiang H."/>
            <person name="Liu Y."/>
            <person name="Qu J."/>
            <person name="Song X.-Z."/>
            <person name="Zhang L."/>
            <person name="Villasana D."/>
            <person name="Johnson A."/>
            <person name="Liu J."/>
            <person name="Liyanage D."/>
            <person name="Lorensuhewa L."/>
            <person name="Robinson T."/>
            <person name="Song A."/>
            <person name="Song B.-B."/>
            <person name="Dinh H."/>
            <person name="Thornton R."/>
            <person name="Coyle M."/>
            <person name="Francisco L."/>
            <person name="Jackson L."/>
            <person name="Javaid M."/>
            <person name="Korchina V."/>
            <person name="Kovar C."/>
            <person name="Mata R."/>
            <person name="Mathew T."/>
            <person name="Ngo R."/>
            <person name="Nguyen L."/>
            <person name="Nguyen N."/>
            <person name="Okwuonu G."/>
            <person name="Ongeri F."/>
            <person name="Pham C."/>
            <person name="Simmons D."/>
            <person name="Wilczek-Boney K."/>
            <person name="Hale W."/>
            <person name="Jakkamsetti A."/>
            <person name="Pham P."/>
            <person name="Ruth R."/>
            <person name="San Lucas F."/>
            <person name="Warren J."/>
            <person name="Zhang J."/>
            <person name="Zhao Z."/>
            <person name="Zhou C."/>
            <person name="Zhu D."/>
            <person name="Lee S."/>
            <person name="Bess C."/>
            <person name="Blankenburg K."/>
            <person name="Forbes L."/>
            <person name="Fu Q."/>
            <person name="Gubbala S."/>
            <person name="Hirani K."/>
            <person name="Jayaseelan J.C."/>
            <person name="Lara F."/>
            <person name="Munidasa M."/>
            <person name="Palculict T."/>
            <person name="Patil S."/>
            <person name="Pu L.-L."/>
            <person name="Saada N."/>
            <person name="Tang L."/>
            <person name="Weissenberger G."/>
            <person name="Zhu Y."/>
            <person name="Hemphill L."/>
            <person name="Shang Y."/>
            <person name="Youmans B."/>
            <person name="Ayvaz T."/>
            <person name="Ross M."/>
            <person name="Santibanez J."/>
            <person name="Aqrawi P."/>
            <person name="Gross S."/>
            <person name="Joshi V."/>
            <person name="Fowler G."/>
            <person name="Nazareth L."/>
            <person name="Reid J."/>
            <person name="Worley K."/>
            <person name="Petrosino J."/>
            <person name="Highlander S."/>
            <person name="Gibbs R."/>
        </authorList>
    </citation>
    <scope>NUCLEOTIDE SEQUENCE [LARGE SCALE GENOMIC DNA]</scope>
    <source>
        <strain evidence="4">ATCC 33861</strain>
    </source>
</reference>
<feature type="transmembrane region" description="Helical" evidence="1">
    <location>
        <begin position="71"/>
        <end position="91"/>
    </location>
</feature>
<feature type="domain" description="FecR protein" evidence="2">
    <location>
        <begin position="161"/>
        <end position="256"/>
    </location>
</feature>
<dbReference type="InterPro" id="IPR006860">
    <property type="entry name" value="FecR"/>
</dbReference>
<gene>
    <name evidence="4" type="ORF">HMPREF0766_13129</name>
</gene>
<dbReference type="STRING" id="525373.HMPREF0766_13129"/>
<organism evidence="4 5">
    <name type="scientific">Sphingobacterium spiritivorum ATCC 33861</name>
    <dbReference type="NCBI Taxonomy" id="525373"/>
    <lineage>
        <taxon>Bacteria</taxon>
        <taxon>Pseudomonadati</taxon>
        <taxon>Bacteroidota</taxon>
        <taxon>Sphingobacteriia</taxon>
        <taxon>Sphingobacteriales</taxon>
        <taxon>Sphingobacteriaceae</taxon>
        <taxon>Sphingobacterium</taxon>
    </lineage>
</organism>
<dbReference type="EMBL" id="ACHA02000012">
    <property type="protein sequence ID" value="EFK55926.1"/>
    <property type="molecule type" value="Genomic_DNA"/>
</dbReference>
<evidence type="ECO:0000259" key="3">
    <source>
        <dbReference type="Pfam" id="PF16344"/>
    </source>
</evidence>
<name>D7VQ75_SPHSI</name>
<dbReference type="InterPro" id="IPR012373">
    <property type="entry name" value="Ferrdict_sens_TM"/>
</dbReference>
<dbReference type="PIRSF" id="PIRSF018266">
    <property type="entry name" value="FecR"/>
    <property type="match status" value="1"/>
</dbReference>
<feature type="domain" description="Protein FecR C-terminal" evidence="3">
    <location>
        <begin position="293"/>
        <end position="363"/>
    </location>
</feature>